<dbReference type="Proteomes" id="UP000054988">
    <property type="component" value="Unassembled WGS sequence"/>
</dbReference>
<accession>A0A0W0EYE6</accession>
<name>A0A0W0EYE6_MONRR</name>
<evidence type="ECO:0000256" key="2">
    <source>
        <dbReference type="ARBA" id="ARBA00022679"/>
    </source>
</evidence>
<keyword evidence="2" id="KW-0808">Transferase</keyword>
<reference evidence="4 5" key="1">
    <citation type="submission" date="2015-12" db="EMBL/GenBank/DDBJ databases">
        <title>Draft genome sequence of Moniliophthora roreri, the causal agent of frosty pod rot of cacao.</title>
        <authorList>
            <person name="Aime M.C."/>
            <person name="Diaz-Valderrama J.R."/>
            <person name="Kijpornyongpan T."/>
            <person name="Phillips-Mora W."/>
        </authorList>
    </citation>
    <scope>NUCLEOTIDE SEQUENCE [LARGE SCALE GENOMIC DNA]</scope>
    <source>
        <strain evidence="4 5">MCA 2952</strain>
    </source>
</reference>
<protein>
    <recommendedName>
        <fullName evidence="3">Maltose/galactoside acetyltransferase domain-containing protein</fullName>
    </recommendedName>
</protein>
<dbReference type="PANTHER" id="PTHR23416">
    <property type="entry name" value="SIALIC ACID SYNTHASE-RELATED"/>
    <property type="match status" value="1"/>
</dbReference>
<dbReference type="SMART" id="SM01266">
    <property type="entry name" value="Mac"/>
    <property type="match status" value="1"/>
</dbReference>
<dbReference type="GO" id="GO:0016407">
    <property type="term" value="F:acetyltransferase activity"/>
    <property type="evidence" value="ECO:0007669"/>
    <property type="project" value="InterPro"/>
</dbReference>
<gene>
    <name evidence="4" type="ORF">WG66_18340</name>
</gene>
<dbReference type="CDD" id="cd03357">
    <property type="entry name" value="LbH_MAT_GAT"/>
    <property type="match status" value="1"/>
</dbReference>
<dbReference type="AlphaFoldDB" id="A0A0W0EYE6"/>
<proteinExistence type="inferred from homology"/>
<comment type="similarity">
    <text evidence="1">Belongs to the transferase hexapeptide repeat family.</text>
</comment>
<dbReference type="InterPro" id="IPR011004">
    <property type="entry name" value="Trimer_LpxA-like_sf"/>
</dbReference>
<evidence type="ECO:0000256" key="1">
    <source>
        <dbReference type="ARBA" id="ARBA00007274"/>
    </source>
</evidence>
<dbReference type="SUPFAM" id="SSF51161">
    <property type="entry name" value="Trimeric LpxA-like enzymes"/>
    <property type="match status" value="1"/>
</dbReference>
<dbReference type="PROSITE" id="PS00101">
    <property type="entry name" value="HEXAPEP_TRANSFERASES"/>
    <property type="match status" value="1"/>
</dbReference>
<dbReference type="GO" id="GO:0008374">
    <property type="term" value="F:O-acyltransferase activity"/>
    <property type="evidence" value="ECO:0007669"/>
    <property type="project" value="TreeGrafter"/>
</dbReference>
<sequence length="250" mass="27291">MAATATELDPAENRRKMLAGDLYWAFTPDLAASRKRCRYACQRFNNAGEVSRRKLVELWKDIIDDKTPLPPQASTPEEDDKLFIDEPWIESPFAADYGTNVRVGRNVFINFNCVILDTCLVTIGSRTLFGPNVSLYSGTHPLDPVIRNGTAGPELGKEIHIGEDCWIGGNVTILPGVTIGRGATIGAGSVVTKDVPAFHVAAGNPARVIKRIETMMDPEQAAAVGKQGMIDGAEVPMKEQAERLEKQELQ</sequence>
<feature type="domain" description="Maltose/galactoside acetyltransferase" evidence="3">
    <location>
        <begin position="14"/>
        <end position="68"/>
    </location>
</feature>
<dbReference type="InterPro" id="IPR001451">
    <property type="entry name" value="Hexapep"/>
</dbReference>
<dbReference type="EMBL" id="LATX01002450">
    <property type="protein sequence ID" value="KTB29097.1"/>
    <property type="molecule type" value="Genomic_DNA"/>
</dbReference>
<comment type="caution">
    <text evidence="4">The sequence shown here is derived from an EMBL/GenBank/DDBJ whole genome shotgun (WGS) entry which is preliminary data.</text>
</comment>
<dbReference type="Gene3D" id="2.160.10.10">
    <property type="entry name" value="Hexapeptide repeat proteins"/>
    <property type="match status" value="1"/>
</dbReference>
<dbReference type="Pfam" id="PF00132">
    <property type="entry name" value="Hexapep"/>
    <property type="match status" value="1"/>
</dbReference>
<organism evidence="4 5">
    <name type="scientific">Moniliophthora roreri</name>
    <name type="common">Frosty pod rot fungus</name>
    <name type="synonym">Monilia roreri</name>
    <dbReference type="NCBI Taxonomy" id="221103"/>
    <lineage>
        <taxon>Eukaryota</taxon>
        <taxon>Fungi</taxon>
        <taxon>Dikarya</taxon>
        <taxon>Basidiomycota</taxon>
        <taxon>Agaricomycotina</taxon>
        <taxon>Agaricomycetes</taxon>
        <taxon>Agaricomycetidae</taxon>
        <taxon>Agaricales</taxon>
        <taxon>Marasmiineae</taxon>
        <taxon>Marasmiaceae</taxon>
        <taxon>Moniliophthora</taxon>
    </lineage>
</organism>
<evidence type="ECO:0000313" key="5">
    <source>
        <dbReference type="Proteomes" id="UP000054988"/>
    </source>
</evidence>
<dbReference type="InterPro" id="IPR024688">
    <property type="entry name" value="Mac_dom"/>
</dbReference>
<evidence type="ECO:0000313" key="4">
    <source>
        <dbReference type="EMBL" id="KTB29097.1"/>
    </source>
</evidence>
<dbReference type="InterPro" id="IPR051159">
    <property type="entry name" value="Hexapeptide_acetyltransf"/>
</dbReference>
<dbReference type="PANTHER" id="PTHR23416:SF54">
    <property type="entry name" value="ACETYLTRANSFERASE, CYSE_LACA_LPXA_NODL FAMILY (AFU_ORTHOLOGUE AFUA_2G08430)-RELATED"/>
    <property type="match status" value="1"/>
</dbReference>
<evidence type="ECO:0000259" key="3">
    <source>
        <dbReference type="SMART" id="SM01266"/>
    </source>
</evidence>
<dbReference type="eggNOG" id="KOG4750">
    <property type="taxonomic scope" value="Eukaryota"/>
</dbReference>
<dbReference type="Pfam" id="PF12464">
    <property type="entry name" value="Mac"/>
    <property type="match status" value="1"/>
</dbReference>
<dbReference type="InterPro" id="IPR018357">
    <property type="entry name" value="Hexapep_transf_CS"/>
</dbReference>